<accession>A0A8D8WI10</accession>
<sequence length="122" mass="14043">MYKKRRKKYLESLYKRQFFRGGPADPRKSFAGPLGTVAHSLGIADRLVSFPPRKFHFYLLSWVTTAKVKSRRGYYPPGINRTIPTTHMNLTQPEWGREKPAAREVLGPRWSPIQVLSTLDVA</sequence>
<protein>
    <submittedName>
        <fullName evidence="1">Uncharacterized protein</fullName>
    </submittedName>
</protein>
<name>A0A8D8WI10_9HEMI</name>
<reference evidence="1" key="1">
    <citation type="submission" date="2021-05" db="EMBL/GenBank/DDBJ databases">
        <authorList>
            <person name="Alioto T."/>
            <person name="Alioto T."/>
            <person name="Gomez Garrido J."/>
        </authorList>
    </citation>
    <scope>NUCLEOTIDE SEQUENCE</scope>
</reference>
<proteinExistence type="predicted"/>
<evidence type="ECO:0000313" key="1">
    <source>
        <dbReference type="EMBL" id="CAG6659628.1"/>
    </source>
</evidence>
<dbReference type="AlphaFoldDB" id="A0A8D8WI10"/>
<organism evidence="1">
    <name type="scientific">Cacopsylla melanoneura</name>
    <dbReference type="NCBI Taxonomy" id="428564"/>
    <lineage>
        <taxon>Eukaryota</taxon>
        <taxon>Metazoa</taxon>
        <taxon>Ecdysozoa</taxon>
        <taxon>Arthropoda</taxon>
        <taxon>Hexapoda</taxon>
        <taxon>Insecta</taxon>
        <taxon>Pterygota</taxon>
        <taxon>Neoptera</taxon>
        <taxon>Paraneoptera</taxon>
        <taxon>Hemiptera</taxon>
        <taxon>Sternorrhyncha</taxon>
        <taxon>Psylloidea</taxon>
        <taxon>Psyllidae</taxon>
        <taxon>Psyllinae</taxon>
        <taxon>Cacopsylla</taxon>
    </lineage>
</organism>
<dbReference type="EMBL" id="HBUF01194731">
    <property type="protein sequence ID" value="CAG6659628.1"/>
    <property type="molecule type" value="Transcribed_RNA"/>
</dbReference>